<dbReference type="GO" id="GO:0006412">
    <property type="term" value="P:translation"/>
    <property type="evidence" value="ECO:0007669"/>
    <property type="project" value="UniProtKB-UniRule"/>
</dbReference>
<evidence type="ECO:0000313" key="6">
    <source>
        <dbReference type="EMBL" id="AKU93543.1"/>
    </source>
</evidence>
<organism evidence="6 7">
    <name type="scientific">Labilithrix luteola</name>
    <dbReference type="NCBI Taxonomy" id="1391654"/>
    <lineage>
        <taxon>Bacteria</taxon>
        <taxon>Pseudomonadati</taxon>
        <taxon>Myxococcota</taxon>
        <taxon>Polyangia</taxon>
        <taxon>Polyangiales</taxon>
        <taxon>Labilitrichaceae</taxon>
        <taxon>Labilithrix</taxon>
    </lineage>
</organism>
<dbReference type="AlphaFoldDB" id="A0A0K1PJ24"/>
<dbReference type="GO" id="GO:0003735">
    <property type="term" value="F:structural constituent of ribosome"/>
    <property type="evidence" value="ECO:0007669"/>
    <property type="project" value="InterPro"/>
</dbReference>
<evidence type="ECO:0000256" key="1">
    <source>
        <dbReference type="ARBA" id="ARBA00009254"/>
    </source>
</evidence>
<dbReference type="RefSeq" id="WP_146645212.1">
    <property type="nucleotide sequence ID" value="NZ_CP012333.1"/>
</dbReference>
<evidence type="ECO:0000256" key="3">
    <source>
        <dbReference type="ARBA" id="ARBA00023274"/>
    </source>
</evidence>
<dbReference type="HAMAP" id="MF_00374">
    <property type="entry name" value="Ribosomal_uL29"/>
    <property type="match status" value="1"/>
</dbReference>
<proteinExistence type="inferred from homology"/>
<sequence length="71" mass="8252">MKAKDLRERSTEDLKELEKSLAKDVFTARFKNFTNRLDDTSTINKTRRDLARVKTLLRQQELNAAVKGEAK</sequence>
<protein>
    <recommendedName>
        <fullName evidence="4 5">Large ribosomal subunit protein uL29</fullName>
    </recommendedName>
</protein>
<reference evidence="6 7" key="1">
    <citation type="submission" date="2015-08" db="EMBL/GenBank/DDBJ databases">
        <authorList>
            <person name="Babu N.S."/>
            <person name="Beckwith C.J."/>
            <person name="Beseler K.G."/>
            <person name="Brison A."/>
            <person name="Carone J.V."/>
            <person name="Caskin T.P."/>
            <person name="Diamond M."/>
            <person name="Durham M.E."/>
            <person name="Foxe J.M."/>
            <person name="Go M."/>
            <person name="Henderson B.A."/>
            <person name="Jones I.B."/>
            <person name="McGettigan J.A."/>
            <person name="Micheletti S.J."/>
            <person name="Nasrallah M.E."/>
            <person name="Ortiz D."/>
            <person name="Piller C.R."/>
            <person name="Privatt S.R."/>
            <person name="Schneider S.L."/>
            <person name="Sharp S."/>
            <person name="Smith T.C."/>
            <person name="Stanton J.D."/>
            <person name="Ullery H.E."/>
            <person name="Wilson R.J."/>
            <person name="Serrano M.G."/>
            <person name="Buck G."/>
            <person name="Lee V."/>
            <person name="Wang Y."/>
            <person name="Carvalho R."/>
            <person name="Voegtly L."/>
            <person name="Shi R."/>
            <person name="Duckworth R."/>
            <person name="Johnson A."/>
            <person name="Loviza R."/>
            <person name="Walstead R."/>
            <person name="Shah Z."/>
            <person name="Kiflezghi M."/>
            <person name="Wade K."/>
            <person name="Ball S.L."/>
            <person name="Bradley K.W."/>
            <person name="Asai D.J."/>
            <person name="Bowman C.A."/>
            <person name="Russell D.A."/>
            <person name="Pope W.H."/>
            <person name="Jacobs-Sera D."/>
            <person name="Hendrix R.W."/>
            <person name="Hatfull G.F."/>
        </authorList>
    </citation>
    <scope>NUCLEOTIDE SEQUENCE [LARGE SCALE GENOMIC DNA]</scope>
    <source>
        <strain evidence="6 7">DSM 27648</strain>
    </source>
</reference>
<keyword evidence="7" id="KW-1185">Reference proteome</keyword>
<gene>
    <name evidence="5" type="primary">rpmC</name>
    <name evidence="6" type="ORF">AKJ09_00207</name>
</gene>
<dbReference type="STRING" id="1391654.AKJ09_00207"/>
<dbReference type="GO" id="GO:1990904">
    <property type="term" value="C:ribonucleoprotein complex"/>
    <property type="evidence" value="ECO:0007669"/>
    <property type="project" value="UniProtKB-KW"/>
</dbReference>
<dbReference type="SUPFAM" id="SSF46561">
    <property type="entry name" value="Ribosomal protein L29 (L29p)"/>
    <property type="match status" value="1"/>
</dbReference>
<evidence type="ECO:0000256" key="2">
    <source>
        <dbReference type="ARBA" id="ARBA00022980"/>
    </source>
</evidence>
<accession>A0A0K1PJ24</accession>
<evidence type="ECO:0000313" key="7">
    <source>
        <dbReference type="Proteomes" id="UP000064967"/>
    </source>
</evidence>
<dbReference type="KEGG" id="llu:AKJ09_00207"/>
<evidence type="ECO:0000256" key="5">
    <source>
        <dbReference type="HAMAP-Rule" id="MF_00374"/>
    </source>
</evidence>
<dbReference type="CDD" id="cd00427">
    <property type="entry name" value="Ribosomal_L29_HIP"/>
    <property type="match status" value="1"/>
</dbReference>
<dbReference type="GO" id="GO:0005840">
    <property type="term" value="C:ribosome"/>
    <property type="evidence" value="ECO:0007669"/>
    <property type="project" value="UniProtKB-KW"/>
</dbReference>
<dbReference type="NCBIfam" id="TIGR00012">
    <property type="entry name" value="L29"/>
    <property type="match status" value="1"/>
</dbReference>
<dbReference type="Gene3D" id="1.10.287.310">
    <property type="match status" value="1"/>
</dbReference>
<dbReference type="InterPro" id="IPR036049">
    <property type="entry name" value="Ribosomal_uL29_sf"/>
</dbReference>
<evidence type="ECO:0000256" key="4">
    <source>
        <dbReference type="ARBA" id="ARBA00035204"/>
    </source>
</evidence>
<dbReference type="InterPro" id="IPR001854">
    <property type="entry name" value="Ribosomal_uL29"/>
</dbReference>
<dbReference type="OrthoDB" id="9815192at2"/>
<dbReference type="Proteomes" id="UP000064967">
    <property type="component" value="Chromosome"/>
</dbReference>
<keyword evidence="2 5" id="KW-0689">Ribosomal protein</keyword>
<comment type="similarity">
    <text evidence="1 5">Belongs to the universal ribosomal protein uL29 family.</text>
</comment>
<dbReference type="Pfam" id="PF00831">
    <property type="entry name" value="Ribosomal_L29"/>
    <property type="match status" value="1"/>
</dbReference>
<dbReference type="EMBL" id="CP012333">
    <property type="protein sequence ID" value="AKU93543.1"/>
    <property type="molecule type" value="Genomic_DNA"/>
</dbReference>
<keyword evidence="3 5" id="KW-0687">Ribonucleoprotein</keyword>
<name>A0A0K1PJ24_9BACT</name>